<evidence type="ECO:0000313" key="4">
    <source>
        <dbReference type="WBParaSite" id="TCONS_00010084.p1"/>
    </source>
</evidence>
<accession>A0A0K0EBT4</accession>
<protein>
    <submittedName>
        <fullName evidence="3 4">Uncharacterized protein</fullName>
    </submittedName>
</protein>
<name>A0A0K0EBT4_STRER</name>
<evidence type="ECO:0000256" key="1">
    <source>
        <dbReference type="SAM" id="Phobius"/>
    </source>
</evidence>
<feature type="transmembrane region" description="Helical" evidence="1">
    <location>
        <begin position="67"/>
        <end position="92"/>
    </location>
</feature>
<dbReference type="WBParaSite" id="SSTP_0000695400.1">
    <property type="protein sequence ID" value="SSTP_0000695400.1"/>
    <property type="gene ID" value="SSTP_0000695400"/>
</dbReference>
<keyword evidence="1" id="KW-1133">Transmembrane helix</keyword>
<keyword evidence="2" id="KW-1185">Reference proteome</keyword>
<evidence type="ECO:0000313" key="3">
    <source>
        <dbReference type="WBParaSite" id="SSTP_0000695400.1"/>
    </source>
</evidence>
<sequence>MSNHRLFTTNLKLNSTIPPTTGGIILNSSINDISQPNETLLSGTKLNDQGKTSIGRINKVNSSATGFTALILLILGILIFLFICFIIGRCMGEEEEDRRSRKRPRKSKFSIALKKKNPTSSNNEILHQKRVYEIQAEEGCYSAPPSIYEISDDKLIVPSPAPIIEEKSPSNDDFPTPEIIISGTDVAVKNIDTIEKPKNKALEAIMKRKATTSDTPPALLNVLKKKAMLNKTEI</sequence>
<dbReference type="Proteomes" id="UP000035681">
    <property type="component" value="Unplaced"/>
</dbReference>
<keyword evidence="1" id="KW-0812">Transmembrane</keyword>
<proteinExistence type="predicted"/>
<organism evidence="3">
    <name type="scientific">Strongyloides stercoralis</name>
    <name type="common">Threadworm</name>
    <dbReference type="NCBI Taxonomy" id="6248"/>
    <lineage>
        <taxon>Eukaryota</taxon>
        <taxon>Metazoa</taxon>
        <taxon>Ecdysozoa</taxon>
        <taxon>Nematoda</taxon>
        <taxon>Chromadorea</taxon>
        <taxon>Rhabditida</taxon>
        <taxon>Tylenchina</taxon>
        <taxon>Panagrolaimomorpha</taxon>
        <taxon>Strongyloidoidea</taxon>
        <taxon>Strongyloididae</taxon>
        <taxon>Strongyloides</taxon>
    </lineage>
</organism>
<reference evidence="3" key="1">
    <citation type="submission" date="2015-08" db="UniProtKB">
        <authorList>
            <consortium name="WormBaseParasite"/>
        </authorList>
    </citation>
    <scope>IDENTIFICATION</scope>
</reference>
<evidence type="ECO:0000313" key="2">
    <source>
        <dbReference type="Proteomes" id="UP000035681"/>
    </source>
</evidence>
<keyword evidence="1" id="KW-0472">Membrane</keyword>
<dbReference type="AlphaFoldDB" id="A0A0K0EBT4"/>
<dbReference type="WBParaSite" id="TCONS_00010084.p1">
    <property type="protein sequence ID" value="TCONS_00010084.p1"/>
    <property type="gene ID" value="XLOC_007781"/>
</dbReference>